<dbReference type="PROSITE" id="PS51194">
    <property type="entry name" value="HELICASE_CTER"/>
    <property type="match status" value="1"/>
</dbReference>
<dbReference type="GO" id="GO:0016787">
    <property type="term" value="F:hydrolase activity"/>
    <property type="evidence" value="ECO:0007669"/>
    <property type="project" value="InterPro"/>
</dbReference>
<proteinExistence type="predicted"/>
<name>A0A0C2D5K8_9BACT</name>
<feature type="region of interest" description="Disordered" evidence="1">
    <location>
        <begin position="640"/>
        <end position="661"/>
    </location>
</feature>
<dbReference type="PANTHER" id="PTHR45629:SF7">
    <property type="entry name" value="DNA EXCISION REPAIR PROTEIN ERCC-6-RELATED"/>
    <property type="match status" value="1"/>
</dbReference>
<dbReference type="InterPro" id="IPR001650">
    <property type="entry name" value="Helicase_C-like"/>
</dbReference>
<dbReference type="SMART" id="SM00490">
    <property type="entry name" value="HELICc"/>
    <property type="match status" value="1"/>
</dbReference>
<dbReference type="Pfam" id="PF00271">
    <property type="entry name" value="Helicase_C"/>
    <property type="match status" value="1"/>
</dbReference>
<accession>A0A0C2D5K8</accession>
<protein>
    <recommendedName>
        <fullName evidence="2">Helicase C-terminal domain-containing protein</fullName>
    </recommendedName>
</protein>
<gene>
    <name evidence="3" type="ORF">DB30_05664</name>
</gene>
<dbReference type="RefSeq" id="WP_052551771.1">
    <property type="nucleotide sequence ID" value="NZ_JMCC02000056.1"/>
</dbReference>
<dbReference type="Gene3D" id="3.40.50.300">
    <property type="entry name" value="P-loop containing nucleotide triphosphate hydrolases"/>
    <property type="match status" value="2"/>
</dbReference>
<comment type="caution">
    <text evidence="3">The sequence shown here is derived from an EMBL/GenBank/DDBJ whole genome shotgun (WGS) entry which is preliminary data.</text>
</comment>
<evidence type="ECO:0000313" key="4">
    <source>
        <dbReference type="Proteomes" id="UP000031599"/>
    </source>
</evidence>
<sequence>MTDQSANPWRELTVAARERLDQHIRVETPSQPGLREFQRDIVLHLLSQLATSPGAIVAERTGRGKSQIAMALMAVLAGAKAHAGRGPLNVGLLAPNATVLHNWMSPERGLIHRAFSSNPKEPTYLWSSPEHALSHSAWSRGAEVHRAEAQLALQIFATHYTRGITNGFGEWGSPEGNPTKKRRDHANAFLGRTRIESIDLLIIDEAHQLRGSHNTRARAIEALFGKPGAPLPVQRVLMLTATPFQLHAAPELARLTRILRYPAQHGGIDFPTELLAQLSPTAIQRRFDQYEGALKNWLRERLTQREAHDAFTRVREAKALIEALLKPIIVRADDPKRRDWLHTRYGKPSISEGTAFPDPSRGLMLDEPTERLLFLAWDGSIASRTTFVATEQQTLTSSAKALRNRQERVGSSAAERVRTPLAPQRVQAALAKLAVGLTPGVDLDHVKVRATADAVVARLSGPTPKPVLVFVERTATLDELSAQIEAKLDGRGQVKVIDGGTDQNQRDEHVRGFQTNLVHALLVSKVAEMGLDIDGPEDKDDIWLIHHDFPWNPAMVEQRNGRVARPAKGAQSNVWIFYPFIRDTVDERIFKRMLMRQALAEVLLGTDDIARALRIADHDTLAGLDTSLLDPELLREVTPNLAPGRSRSAPAPAPAPPPAPPRIDIAADSNTARPPWCALELCELVQASGPVVDAHLDQRLARIAPDLPIWSEMGACYIKVDLLGRSQTVALFRMMNRVVSLSLADARFAPEKGIDVLRWNAVPGVAGLATLPGRDGALALVARAANLASSMSDGELRRLLLETARRADAWERTSYEEDRW</sequence>
<reference evidence="3 4" key="1">
    <citation type="submission" date="2014-12" db="EMBL/GenBank/DDBJ databases">
        <title>Genome assembly of Enhygromyxa salina DSM 15201.</title>
        <authorList>
            <person name="Sharma G."/>
            <person name="Subramanian S."/>
        </authorList>
    </citation>
    <scope>NUCLEOTIDE SEQUENCE [LARGE SCALE GENOMIC DNA]</scope>
    <source>
        <strain evidence="3 4">DSM 15201</strain>
    </source>
</reference>
<dbReference type="InterPro" id="IPR006935">
    <property type="entry name" value="Helicase/UvrB_N"/>
</dbReference>
<dbReference type="AlphaFoldDB" id="A0A0C2D5K8"/>
<feature type="compositionally biased region" description="Pro residues" evidence="1">
    <location>
        <begin position="651"/>
        <end position="661"/>
    </location>
</feature>
<evidence type="ECO:0000256" key="1">
    <source>
        <dbReference type="SAM" id="MobiDB-lite"/>
    </source>
</evidence>
<dbReference type="Proteomes" id="UP000031599">
    <property type="component" value="Unassembled WGS sequence"/>
</dbReference>
<dbReference type="InterPro" id="IPR050496">
    <property type="entry name" value="SNF2_RAD54_helicase_repair"/>
</dbReference>
<dbReference type="InterPro" id="IPR027417">
    <property type="entry name" value="P-loop_NTPase"/>
</dbReference>
<dbReference type="SUPFAM" id="SSF52540">
    <property type="entry name" value="P-loop containing nucleoside triphosphate hydrolases"/>
    <property type="match status" value="2"/>
</dbReference>
<feature type="domain" description="Helicase C-terminal" evidence="2">
    <location>
        <begin position="451"/>
        <end position="610"/>
    </location>
</feature>
<dbReference type="Pfam" id="PF04851">
    <property type="entry name" value="ResIII"/>
    <property type="match status" value="1"/>
</dbReference>
<dbReference type="EMBL" id="JMCC02000056">
    <property type="protein sequence ID" value="KIG15332.1"/>
    <property type="molecule type" value="Genomic_DNA"/>
</dbReference>
<dbReference type="GO" id="GO:0003677">
    <property type="term" value="F:DNA binding"/>
    <property type="evidence" value="ECO:0007669"/>
    <property type="project" value="InterPro"/>
</dbReference>
<dbReference type="GO" id="GO:0005524">
    <property type="term" value="F:ATP binding"/>
    <property type="evidence" value="ECO:0007669"/>
    <property type="project" value="InterPro"/>
</dbReference>
<evidence type="ECO:0000313" key="3">
    <source>
        <dbReference type="EMBL" id="KIG15332.1"/>
    </source>
</evidence>
<dbReference type="PANTHER" id="PTHR45629">
    <property type="entry name" value="SNF2/RAD54 FAMILY MEMBER"/>
    <property type="match status" value="1"/>
</dbReference>
<evidence type="ECO:0000259" key="2">
    <source>
        <dbReference type="PROSITE" id="PS51194"/>
    </source>
</evidence>
<organism evidence="3 4">
    <name type="scientific">Enhygromyxa salina</name>
    <dbReference type="NCBI Taxonomy" id="215803"/>
    <lineage>
        <taxon>Bacteria</taxon>
        <taxon>Pseudomonadati</taxon>
        <taxon>Myxococcota</taxon>
        <taxon>Polyangia</taxon>
        <taxon>Nannocystales</taxon>
        <taxon>Nannocystaceae</taxon>
        <taxon>Enhygromyxa</taxon>
    </lineage>
</organism>